<dbReference type="SUPFAM" id="SSF56672">
    <property type="entry name" value="DNA/RNA polymerases"/>
    <property type="match status" value="1"/>
</dbReference>
<dbReference type="InterPro" id="IPR043502">
    <property type="entry name" value="DNA/RNA_pol_sf"/>
</dbReference>
<dbReference type="InterPro" id="IPR000477">
    <property type="entry name" value="RT_dom"/>
</dbReference>
<organism evidence="3 4">
    <name type="scientific">Haloferula rosea</name>
    <dbReference type="NCBI Taxonomy" id="490093"/>
    <lineage>
        <taxon>Bacteria</taxon>
        <taxon>Pseudomonadati</taxon>
        <taxon>Verrucomicrobiota</taxon>
        <taxon>Verrucomicrobiia</taxon>
        <taxon>Verrucomicrobiales</taxon>
        <taxon>Verrucomicrobiaceae</taxon>
        <taxon>Haloferula</taxon>
    </lineage>
</organism>
<dbReference type="CDD" id="cd01651">
    <property type="entry name" value="RT_G2_intron"/>
    <property type="match status" value="1"/>
</dbReference>
<dbReference type="Pfam" id="PF00078">
    <property type="entry name" value="RVT_1"/>
    <property type="match status" value="1"/>
</dbReference>
<dbReference type="InterPro" id="IPR051083">
    <property type="entry name" value="GrpII_Intron_Splice-Mob/Def"/>
</dbReference>
<dbReference type="PROSITE" id="PS50878">
    <property type="entry name" value="RT_POL"/>
    <property type="match status" value="1"/>
</dbReference>
<dbReference type="InterPro" id="IPR030931">
    <property type="entry name" value="Group_II_RT_mat"/>
</dbReference>
<evidence type="ECO:0000313" key="4">
    <source>
        <dbReference type="Proteomes" id="UP000658278"/>
    </source>
</evidence>
<comment type="caution">
    <text evidence="3">The sequence shown here is derived from an EMBL/GenBank/DDBJ whole genome shotgun (WGS) entry which is preliminary data.</text>
</comment>
<keyword evidence="4" id="KW-1185">Reference proteome</keyword>
<dbReference type="PANTHER" id="PTHR34047:SF8">
    <property type="entry name" value="PROTEIN YKFC"/>
    <property type="match status" value="1"/>
</dbReference>
<proteinExistence type="inferred from homology"/>
<dbReference type="EC" id="2.7.7.49" evidence="3"/>
<keyword evidence="3" id="KW-0808">Transferase</keyword>
<reference evidence="3" key="1">
    <citation type="submission" date="2021-01" db="EMBL/GenBank/DDBJ databases">
        <title>Modified the classification status of verrucomicrobia.</title>
        <authorList>
            <person name="Feng X."/>
        </authorList>
    </citation>
    <scope>NUCLEOTIDE SEQUENCE</scope>
    <source>
        <strain evidence="3">KCTC 22201</strain>
    </source>
</reference>
<evidence type="ECO:0000313" key="3">
    <source>
        <dbReference type="EMBL" id="MBK1829059.1"/>
    </source>
</evidence>
<dbReference type="NCBIfam" id="TIGR04416">
    <property type="entry name" value="group_II_RT_mat"/>
    <property type="match status" value="1"/>
</dbReference>
<comment type="similarity">
    <text evidence="1">Belongs to the bacterial reverse transcriptase family.</text>
</comment>
<feature type="domain" description="Reverse transcriptase" evidence="2">
    <location>
        <begin position="60"/>
        <end position="292"/>
    </location>
</feature>
<dbReference type="RefSeq" id="WP_200283568.1">
    <property type="nucleotide sequence ID" value="NZ_JAENII010000032.1"/>
</dbReference>
<dbReference type="InterPro" id="IPR013597">
    <property type="entry name" value="Mat_intron_G2"/>
</dbReference>
<keyword evidence="3" id="KW-0695">RNA-directed DNA polymerase</keyword>
<name>A0A934RH50_9BACT</name>
<evidence type="ECO:0000256" key="1">
    <source>
        <dbReference type="ARBA" id="ARBA00034120"/>
    </source>
</evidence>
<accession>A0A934RH50</accession>
<sequence>MEVTRAEKERVRDDLFEQVMTPTNVTDAWKRVKANGGAAGVDGMEIGDFPDFARRHWETIAAKLREGTYKPSPVRRVLIPKGRGRFRPLGIPTVLDRVIQQAIAQVLVELHDPTFSEHSYGFRPGRSAHQAIEAMRTMSLRKGYGGRRCHVVDCDLETFFDTVNHQKMMARLRESVADERLLNLIGKFLKAGAILPDGTYEESQSGVPQGGPLSPLLANILLDELDKELERRGHAFVRYADDFVILCHGPRAAARVLVSITRWLSRRLRLTVNETKSKVVPLAEAAFLGFCILRKKVRWTDRSRTKLKEKVRVITKRTRGVSPQQVMVDLQRHLRGAVNYYACGIPYRDIVELDGWLRRRMRLYYWKQWGRPRTRRRKLLALGIDRAEVHMASRSRKGHWRMSRNSLVHRAMTDAWLHTQGLPDLVKQWVAIRYPNGPKGSAKMA</sequence>
<dbReference type="PANTHER" id="PTHR34047">
    <property type="entry name" value="NUCLEAR INTRON MATURASE 1, MITOCHONDRIAL-RELATED"/>
    <property type="match status" value="1"/>
</dbReference>
<dbReference type="Pfam" id="PF08388">
    <property type="entry name" value="GIIM"/>
    <property type="match status" value="1"/>
</dbReference>
<dbReference type="AlphaFoldDB" id="A0A934RH50"/>
<dbReference type="EMBL" id="JAENII010000032">
    <property type="protein sequence ID" value="MBK1829059.1"/>
    <property type="molecule type" value="Genomic_DNA"/>
</dbReference>
<dbReference type="Proteomes" id="UP000658278">
    <property type="component" value="Unassembled WGS sequence"/>
</dbReference>
<dbReference type="GO" id="GO:0003964">
    <property type="term" value="F:RNA-directed DNA polymerase activity"/>
    <property type="evidence" value="ECO:0007669"/>
    <property type="project" value="UniProtKB-KW"/>
</dbReference>
<gene>
    <name evidence="3" type="primary">ltrA</name>
    <name evidence="3" type="ORF">JIN81_18655</name>
</gene>
<evidence type="ECO:0000259" key="2">
    <source>
        <dbReference type="PROSITE" id="PS50878"/>
    </source>
</evidence>
<keyword evidence="3" id="KW-0548">Nucleotidyltransferase</keyword>
<protein>
    <submittedName>
        <fullName evidence="3">Group II intron reverse transcriptase/maturase</fullName>
        <ecNumber evidence="3">2.7.7.49</ecNumber>
    </submittedName>
</protein>